<feature type="domain" description="Flavoprotein" evidence="4">
    <location>
        <begin position="9"/>
        <end position="186"/>
    </location>
</feature>
<dbReference type="Gene3D" id="3.40.50.1950">
    <property type="entry name" value="Flavin prenyltransferase-like"/>
    <property type="match status" value="1"/>
</dbReference>
<evidence type="ECO:0000256" key="1">
    <source>
        <dbReference type="ARBA" id="ARBA00022993"/>
    </source>
</evidence>
<keyword evidence="3" id="KW-0812">Transmembrane</keyword>
<evidence type="ECO:0000313" key="6">
    <source>
        <dbReference type="Proteomes" id="UP000271241"/>
    </source>
</evidence>
<reference evidence="6" key="1">
    <citation type="journal article" date="2018" name="Nat. Microbiol.">
        <title>Leveraging single-cell genomics to expand the fungal tree of life.</title>
        <authorList>
            <person name="Ahrendt S.R."/>
            <person name="Quandt C.A."/>
            <person name="Ciobanu D."/>
            <person name="Clum A."/>
            <person name="Salamov A."/>
            <person name="Andreopoulos B."/>
            <person name="Cheng J.F."/>
            <person name="Woyke T."/>
            <person name="Pelin A."/>
            <person name="Henrissat B."/>
            <person name="Reynolds N.K."/>
            <person name="Benny G.L."/>
            <person name="Smith M.E."/>
            <person name="James T.Y."/>
            <person name="Grigoriev I.V."/>
        </authorList>
    </citation>
    <scope>NUCLEOTIDE SEQUENCE [LARGE SCALE GENOMIC DNA]</scope>
    <source>
        <strain evidence="6">RSA 1356</strain>
    </source>
</reference>
<evidence type="ECO:0000313" key="5">
    <source>
        <dbReference type="EMBL" id="RKP07909.1"/>
    </source>
</evidence>
<proteinExistence type="inferred from homology"/>
<comment type="similarity">
    <text evidence="2">Belongs to the HFCD (homooligomeric flavin containing Cys decarboxylase) superfamily.</text>
</comment>
<dbReference type="STRING" id="78915.A0A4V1IWK8"/>
<keyword evidence="1" id="KW-0173">Coenzyme A biosynthesis</keyword>
<keyword evidence="3" id="KW-1133">Transmembrane helix</keyword>
<dbReference type="PANTHER" id="PTHR14359:SF6">
    <property type="entry name" value="PHOSPHOPANTOTHENOYLCYSTEINE DECARBOXYLASE"/>
    <property type="match status" value="1"/>
</dbReference>
<keyword evidence="3" id="KW-0472">Membrane</keyword>
<dbReference type="GO" id="GO:0004633">
    <property type="term" value="F:phosphopantothenoylcysteine decarboxylase activity"/>
    <property type="evidence" value="ECO:0007669"/>
    <property type="project" value="TreeGrafter"/>
</dbReference>
<dbReference type="GO" id="GO:0015937">
    <property type="term" value="P:coenzyme A biosynthetic process"/>
    <property type="evidence" value="ECO:0007669"/>
    <property type="project" value="UniProtKB-KW"/>
</dbReference>
<organism evidence="5 6">
    <name type="scientific">Thamnocephalis sphaerospora</name>
    <dbReference type="NCBI Taxonomy" id="78915"/>
    <lineage>
        <taxon>Eukaryota</taxon>
        <taxon>Fungi</taxon>
        <taxon>Fungi incertae sedis</taxon>
        <taxon>Zoopagomycota</taxon>
        <taxon>Zoopagomycotina</taxon>
        <taxon>Zoopagomycetes</taxon>
        <taxon>Zoopagales</taxon>
        <taxon>Sigmoideomycetaceae</taxon>
        <taxon>Thamnocephalis</taxon>
    </lineage>
</organism>
<accession>A0A4V1IWK8</accession>
<evidence type="ECO:0000256" key="2">
    <source>
        <dbReference type="ARBA" id="ARBA00038350"/>
    </source>
</evidence>
<dbReference type="GO" id="GO:0071513">
    <property type="term" value="C:phosphopantothenoylcysteine decarboxylase complex"/>
    <property type="evidence" value="ECO:0007669"/>
    <property type="project" value="TreeGrafter"/>
</dbReference>
<name>A0A4V1IWK8_9FUNG</name>
<dbReference type="GO" id="GO:0010181">
    <property type="term" value="F:FMN binding"/>
    <property type="evidence" value="ECO:0007669"/>
    <property type="project" value="TreeGrafter"/>
</dbReference>
<protein>
    <submittedName>
        <fullName evidence="5">Flavo protein</fullName>
    </submittedName>
</protein>
<keyword evidence="6" id="KW-1185">Reference proteome</keyword>
<sequence>MTSELAPYRILVAVTGSVAAIKLPLLVRLLREKAQDRAVEIRVVTTEHARHFYNEQEVDANIYGESHEWQAWKSVADPVLHIELRRWAQIMVIAPLDANTLAKLANGLCDNLLTCIARAWDSDRPVLVCPAMNTHMWTHPFTARHLDILRDMLGWRVCGPISKRLACGDVGEGAMAEAETIATTVWEMLGNLICI</sequence>
<dbReference type="Pfam" id="PF02441">
    <property type="entry name" value="Flavoprotein"/>
    <property type="match status" value="1"/>
</dbReference>
<gene>
    <name evidence="5" type="ORF">THASP1DRAFT_30288</name>
</gene>
<dbReference type="OrthoDB" id="1532798at2759"/>
<dbReference type="PANTHER" id="PTHR14359">
    <property type="entry name" value="HOMO-OLIGOMERIC FLAVIN CONTAINING CYS DECARBOXYLASE FAMILY"/>
    <property type="match status" value="1"/>
</dbReference>
<evidence type="ECO:0000256" key="3">
    <source>
        <dbReference type="SAM" id="Phobius"/>
    </source>
</evidence>
<dbReference type="InterPro" id="IPR003382">
    <property type="entry name" value="Flavoprotein"/>
</dbReference>
<evidence type="ECO:0000259" key="4">
    <source>
        <dbReference type="Pfam" id="PF02441"/>
    </source>
</evidence>
<feature type="transmembrane region" description="Helical" evidence="3">
    <location>
        <begin position="6"/>
        <end position="27"/>
    </location>
</feature>
<dbReference type="InterPro" id="IPR036551">
    <property type="entry name" value="Flavin_trans-like"/>
</dbReference>
<dbReference type="AlphaFoldDB" id="A0A4V1IWK8"/>
<dbReference type="EMBL" id="KZ992659">
    <property type="protein sequence ID" value="RKP07909.1"/>
    <property type="molecule type" value="Genomic_DNA"/>
</dbReference>
<dbReference type="Proteomes" id="UP000271241">
    <property type="component" value="Unassembled WGS sequence"/>
</dbReference>
<dbReference type="SUPFAM" id="SSF52507">
    <property type="entry name" value="Homo-oligomeric flavin-containing Cys decarboxylases, HFCD"/>
    <property type="match status" value="1"/>
</dbReference>